<dbReference type="EMBL" id="UOFG01000198">
    <property type="protein sequence ID" value="VAW63287.1"/>
    <property type="molecule type" value="Genomic_DNA"/>
</dbReference>
<dbReference type="AlphaFoldDB" id="A0A3B0XJI8"/>
<dbReference type="CDD" id="cd00586">
    <property type="entry name" value="4HBT"/>
    <property type="match status" value="1"/>
</dbReference>
<dbReference type="InterPro" id="IPR050563">
    <property type="entry name" value="4-hydroxybenzoyl-CoA_TE"/>
</dbReference>
<dbReference type="InterPro" id="IPR014166">
    <property type="entry name" value="Tol-Pal_acyl-CoA_thioesterase"/>
</dbReference>
<keyword evidence="2" id="KW-0378">Hydrolase</keyword>
<reference evidence="3" key="1">
    <citation type="submission" date="2018-06" db="EMBL/GenBank/DDBJ databases">
        <authorList>
            <person name="Zhirakovskaya E."/>
        </authorList>
    </citation>
    <scope>NUCLEOTIDE SEQUENCE</scope>
</reference>
<name>A0A3B0XJI8_9ZZZZ</name>
<dbReference type="InterPro" id="IPR029069">
    <property type="entry name" value="HotDog_dom_sf"/>
</dbReference>
<gene>
    <name evidence="3" type="ORF">MNBD_GAMMA11-1133</name>
</gene>
<evidence type="ECO:0000313" key="3">
    <source>
        <dbReference type="EMBL" id="VAW63287.1"/>
    </source>
</evidence>
<dbReference type="Gene3D" id="3.10.129.10">
    <property type="entry name" value="Hotdog Thioesterase"/>
    <property type="match status" value="1"/>
</dbReference>
<evidence type="ECO:0000256" key="1">
    <source>
        <dbReference type="ARBA" id="ARBA00005953"/>
    </source>
</evidence>
<dbReference type="PANTHER" id="PTHR31793:SF37">
    <property type="entry name" value="ACYL-COA THIOESTER HYDROLASE YBGC"/>
    <property type="match status" value="1"/>
</dbReference>
<protein>
    <submittedName>
        <fullName evidence="3">Tol-Pal system-associated acyl-CoA thioesterase</fullName>
    </submittedName>
</protein>
<accession>A0A3B0XJI8</accession>
<proteinExistence type="inferred from homology"/>
<dbReference type="Pfam" id="PF13279">
    <property type="entry name" value="4HBT_2"/>
    <property type="match status" value="1"/>
</dbReference>
<comment type="similarity">
    <text evidence="1">Belongs to the 4-hydroxybenzoyl-CoA thioesterase family.</text>
</comment>
<dbReference type="PANTHER" id="PTHR31793">
    <property type="entry name" value="4-HYDROXYBENZOYL-COA THIOESTERASE FAMILY MEMBER"/>
    <property type="match status" value="1"/>
</dbReference>
<sequence>MAQMNFSWPVRVYYEDTDLGGVVYYANYLKFMERARTELLRHLGIEQNQLIEQQNIIFAVRSAQLEYNSPARFNDDLTVTVSLKELKKASMLFEQTIFRSNQQDRILCQGQIRVACLQADTFKPVVLPVSVTVAIAEFLREVDRVD</sequence>
<dbReference type="SUPFAM" id="SSF54637">
    <property type="entry name" value="Thioesterase/thiol ester dehydrase-isomerase"/>
    <property type="match status" value="1"/>
</dbReference>
<dbReference type="GO" id="GO:0047617">
    <property type="term" value="F:fatty acyl-CoA hydrolase activity"/>
    <property type="evidence" value="ECO:0007669"/>
    <property type="project" value="TreeGrafter"/>
</dbReference>
<organism evidence="3">
    <name type="scientific">hydrothermal vent metagenome</name>
    <dbReference type="NCBI Taxonomy" id="652676"/>
    <lineage>
        <taxon>unclassified sequences</taxon>
        <taxon>metagenomes</taxon>
        <taxon>ecological metagenomes</taxon>
    </lineage>
</organism>
<dbReference type="FunFam" id="3.10.129.10:FF:000004">
    <property type="entry name" value="Tol-pal system-associated acyl-CoA thioesterase"/>
    <property type="match status" value="1"/>
</dbReference>
<dbReference type="NCBIfam" id="TIGR00051">
    <property type="entry name" value="YbgC/FadM family acyl-CoA thioesterase"/>
    <property type="match status" value="1"/>
</dbReference>
<dbReference type="InterPro" id="IPR006684">
    <property type="entry name" value="YbgC/YbaW"/>
</dbReference>
<evidence type="ECO:0000256" key="2">
    <source>
        <dbReference type="ARBA" id="ARBA00022801"/>
    </source>
</evidence>
<dbReference type="PIRSF" id="PIRSF003230">
    <property type="entry name" value="YbgC"/>
    <property type="match status" value="1"/>
</dbReference>
<dbReference type="NCBIfam" id="TIGR02799">
    <property type="entry name" value="thio_ybgC"/>
    <property type="match status" value="1"/>
</dbReference>